<evidence type="ECO:0000313" key="7">
    <source>
        <dbReference type="EMBL" id="EIM80070.1"/>
    </source>
</evidence>
<feature type="transmembrane region" description="Helical" evidence="6">
    <location>
        <begin position="121"/>
        <end position="143"/>
    </location>
</feature>
<accession>R7RYU8</accession>
<dbReference type="GO" id="GO:0005886">
    <property type="term" value="C:plasma membrane"/>
    <property type="evidence" value="ECO:0007669"/>
    <property type="project" value="TreeGrafter"/>
</dbReference>
<keyword evidence="5 6" id="KW-0472">Membrane</keyword>
<feature type="transmembrane region" description="Helical" evidence="6">
    <location>
        <begin position="287"/>
        <end position="312"/>
    </location>
</feature>
<dbReference type="PANTHER" id="PTHR30618:SF0">
    <property type="entry name" value="PURINE-URACIL PERMEASE NCS1"/>
    <property type="match status" value="1"/>
</dbReference>
<dbReference type="EMBL" id="JH687399">
    <property type="protein sequence ID" value="EIM80070.1"/>
    <property type="molecule type" value="Genomic_DNA"/>
</dbReference>
<sequence>MAKMSIRSRAAALTKPSYWALEPEPSTFAPSNAWSNKDMDPVPEHLRTWKTWNYIAYWISDATNAAVWELASSMLAIGLSWRQALPAIAVGHIIIAIVMVLNGTIGARLHIPFPVLNRSSFGFWLSYFSVISRVVLSMFWFGIQTYTGSECVYQMLKAIWPSIARLPNHLPANANITTSGMMCYFLYWLIQFPFMFVSPQKIRWLFLTKAIIVPPTWLAMLIWAFVKVPSSSPGGLIAEHTTLSGSSLSWAWLSALNSALGIYATLGVNIPDFTRYAKNERAQYIQLIIIPVVFTLCSFVGIAVTSAGITLYGQTLWDPLKLIDQWDNRAAAFFAAFAFVLTTLGTNVSANSLCAGNDMTALCPRWINIRRGQVICAILGGWALCPWEILASATGFLSFMNGYTVFLGPISGIMVTDYWLIHYGNVDVPSMYRPHGRYRYTGGVNWRALVALIVSVPPTMPGLINSINTSIPVGNATHLFDIAYIFGFTVASVVFYTLSKIFPAHETMLSEVILVDPDCVGKEGSIAGSSGENEEAKREMEKGYGADVTVGMAKV</sequence>
<dbReference type="GeneID" id="18807513"/>
<dbReference type="KEGG" id="shs:STEHIDRAFT_87581"/>
<gene>
    <name evidence="7" type="ORF">STEHIDRAFT_87581</name>
</gene>
<dbReference type="PANTHER" id="PTHR30618">
    <property type="entry name" value="NCS1 FAMILY PURINE/PYRIMIDINE TRANSPORTER"/>
    <property type="match status" value="1"/>
</dbReference>
<dbReference type="GO" id="GO:0015205">
    <property type="term" value="F:nucleobase transmembrane transporter activity"/>
    <property type="evidence" value="ECO:0007669"/>
    <property type="project" value="TreeGrafter"/>
</dbReference>
<evidence type="ECO:0000256" key="5">
    <source>
        <dbReference type="ARBA" id="ARBA00023136"/>
    </source>
</evidence>
<dbReference type="CDD" id="cd11482">
    <property type="entry name" value="SLC-NCS1sbd_NRT1-like"/>
    <property type="match status" value="1"/>
</dbReference>
<feature type="transmembrane region" description="Helical" evidence="6">
    <location>
        <begin position="176"/>
        <end position="197"/>
    </location>
</feature>
<proteinExistence type="inferred from homology"/>
<feature type="transmembrane region" description="Helical" evidence="6">
    <location>
        <begin position="246"/>
        <end position="266"/>
    </location>
</feature>
<comment type="subcellular location">
    <subcellularLocation>
        <location evidence="1">Membrane</location>
        <topology evidence="1">Multi-pass membrane protein</topology>
    </subcellularLocation>
</comment>
<dbReference type="FunFam" id="1.10.4160.10:FF:000001">
    <property type="entry name" value="Uracil permease, putative"/>
    <property type="match status" value="1"/>
</dbReference>
<dbReference type="InterPro" id="IPR001248">
    <property type="entry name" value="Pur-cyt_permease"/>
</dbReference>
<protein>
    <submittedName>
        <fullName evidence="7">NCS1 nucleoside transporter family</fullName>
    </submittedName>
</protein>
<comment type="similarity">
    <text evidence="2">Belongs to the purine-cytosine permease (2.A.39) family.</text>
</comment>
<keyword evidence="4 6" id="KW-1133">Transmembrane helix</keyword>
<keyword evidence="8" id="KW-1185">Reference proteome</keyword>
<feature type="transmembrane region" description="Helical" evidence="6">
    <location>
        <begin position="403"/>
        <end position="423"/>
    </location>
</feature>
<dbReference type="OrthoDB" id="2018619at2759"/>
<evidence type="ECO:0000256" key="6">
    <source>
        <dbReference type="SAM" id="Phobius"/>
    </source>
</evidence>
<evidence type="ECO:0000256" key="3">
    <source>
        <dbReference type="ARBA" id="ARBA00022692"/>
    </source>
</evidence>
<evidence type="ECO:0000313" key="8">
    <source>
        <dbReference type="Proteomes" id="UP000053927"/>
    </source>
</evidence>
<feature type="transmembrane region" description="Helical" evidence="6">
    <location>
        <begin position="204"/>
        <end position="226"/>
    </location>
</feature>
<name>R7RYU8_STEHR</name>
<feature type="transmembrane region" description="Helical" evidence="6">
    <location>
        <begin position="476"/>
        <end position="498"/>
    </location>
</feature>
<dbReference type="eggNOG" id="KOG2466">
    <property type="taxonomic scope" value="Eukaryota"/>
</dbReference>
<dbReference type="InterPro" id="IPR045225">
    <property type="entry name" value="Uracil/uridine/allantoin_perm"/>
</dbReference>
<reference evidence="8" key="1">
    <citation type="journal article" date="2012" name="Science">
        <title>The Paleozoic origin of enzymatic lignin decomposition reconstructed from 31 fungal genomes.</title>
        <authorList>
            <person name="Floudas D."/>
            <person name="Binder M."/>
            <person name="Riley R."/>
            <person name="Barry K."/>
            <person name="Blanchette R.A."/>
            <person name="Henrissat B."/>
            <person name="Martinez A.T."/>
            <person name="Otillar R."/>
            <person name="Spatafora J.W."/>
            <person name="Yadav J.S."/>
            <person name="Aerts A."/>
            <person name="Benoit I."/>
            <person name="Boyd A."/>
            <person name="Carlson A."/>
            <person name="Copeland A."/>
            <person name="Coutinho P.M."/>
            <person name="de Vries R.P."/>
            <person name="Ferreira P."/>
            <person name="Findley K."/>
            <person name="Foster B."/>
            <person name="Gaskell J."/>
            <person name="Glotzer D."/>
            <person name="Gorecki P."/>
            <person name="Heitman J."/>
            <person name="Hesse C."/>
            <person name="Hori C."/>
            <person name="Igarashi K."/>
            <person name="Jurgens J.A."/>
            <person name="Kallen N."/>
            <person name="Kersten P."/>
            <person name="Kohler A."/>
            <person name="Kuees U."/>
            <person name="Kumar T.K.A."/>
            <person name="Kuo A."/>
            <person name="LaButti K."/>
            <person name="Larrondo L.F."/>
            <person name="Lindquist E."/>
            <person name="Ling A."/>
            <person name="Lombard V."/>
            <person name="Lucas S."/>
            <person name="Lundell T."/>
            <person name="Martin R."/>
            <person name="McLaughlin D.J."/>
            <person name="Morgenstern I."/>
            <person name="Morin E."/>
            <person name="Murat C."/>
            <person name="Nagy L.G."/>
            <person name="Nolan M."/>
            <person name="Ohm R.A."/>
            <person name="Patyshakuliyeva A."/>
            <person name="Rokas A."/>
            <person name="Ruiz-Duenas F.J."/>
            <person name="Sabat G."/>
            <person name="Salamov A."/>
            <person name="Samejima M."/>
            <person name="Schmutz J."/>
            <person name="Slot J.C."/>
            <person name="St John F."/>
            <person name="Stenlid J."/>
            <person name="Sun H."/>
            <person name="Sun S."/>
            <person name="Syed K."/>
            <person name="Tsang A."/>
            <person name="Wiebenga A."/>
            <person name="Young D."/>
            <person name="Pisabarro A."/>
            <person name="Eastwood D.C."/>
            <person name="Martin F."/>
            <person name="Cullen D."/>
            <person name="Grigoriev I.V."/>
            <person name="Hibbett D.S."/>
        </authorList>
    </citation>
    <scope>NUCLEOTIDE SEQUENCE [LARGE SCALE GENOMIC DNA]</scope>
    <source>
        <strain evidence="8">FP-91666</strain>
    </source>
</reference>
<dbReference type="Gene3D" id="1.10.4160.10">
    <property type="entry name" value="Hydantoin permease"/>
    <property type="match status" value="1"/>
</dbReference>
<feature type="transmembrane region" description="Helical" evidence="6">
    <location>
        <begin position="55"/>
        <end position="81"/>
    </location>
</feature>
<feature type="transmembrane region" description="Helical" evidence="6">
    <location>
        <begin position="444"/>
        <end position="464"/>
    </location>
</feature>
<evidence type="ECO:0000256" key="1">
    <source>
        <dbReference type="ARBA" id="ARBA00004141"/>
    </source>
</evidence>
<dbReference type="AlphaFoldDB" id="R7RYU8"/>
<dbReference type="OMA" id="WRTGGMI"/>
<dbReference type="InterPro" id="IPR012681">
    <property type="entry name" value="NCS1"/>
</dbReference>
<feature type="transmembrane region" description="Helical" evidence="6">
    <location>
        <begin position="332"/>
        <end position="353"/>
    </location>
</feature>
<feature type="transmembrane region" description="Helical" evidence="6">
    <location>
        <begin position="87"/>
        <end position="109"/>
    </location>
</feature>
<keyword evidence="3 6" id="KW-0812">Transmembrane</keyword>
<dbReference type="RefSeq" id="XP_007310691.1">
    <property type="nucleotide sequence ID" value="XM_007310629.1"/>
</dbReference>
<evidence type="ECO:0000256" key="2">
    <source>
        <dbReference type="ARBA" id="ARBA00008974"/>
    </source>
</evidence>
<feature type="transmembrane region" description="Helical" evidence="6">
    <location>
        <begin position="374"/>
        <end position="397"/>
    </location>
</feature>
<evidence type="ECO:0000256" key="4">
    <source>
        <dbReference type="ARBA" id="ARBA00022989"/>
    </source>
</evidence>
<dbReference type="NCBIfam" id="TIGR00800">
    <property type="entry name" value="ncs1"/>
    <property type="match status" value="1"/>
</dbReference>
<dbReference type="Proteomes" id="UP000053927">
    <property type="component" value="Unassembled WGS sequence"/>
</dbReference>
<dbReference type="Pfam" id="PF02133">
    <property type="entry name" value="Transp_cyt_pur"/>
    <property type="match status" value="1"/>
</dbReference>
<organism evidence="7 8">
    <name type="scientific">Stereum hirsutum (strain FP-91666)</name>
    <name type="common">White-rot fungus</name>
    <dbReference type="NCBI Taxonomy" id="721885"/>
    <lineage>
        <taxon>Eukaryota</taxon>
        <taxon>Fungi</taxon>
        <taxon>Dikarya</taxon>
        <taxon>Basidiomycota</taxon>
        <taxon>Agaricomycotina</taxon>
        <taxon>Agaricomycetes</taxon>
        <taxon>Russulales</taxon>
        <taxon>Stereaceae</taxon>
        <taxon>Stereum</taxon>
    </lineage>
</organism>